<dbReference type="Gene3D" id="3.40.50.1110">
    <property type="entry name" value="SGNH hydrolase"/>
    <property type="match status" value="1"/>
</dbReference>
<dbReference type="PANTHER" id="PTHR43784:SF2">
    <property type="entry name" value="GDSL-LIKE LIPASE_ACYLHYDROLASE, PUTATIVE (AFU_ORTHOLOGUE AFUA_2G00820)-RELATED"/>
    <property type="match status" value="1"/>
</dbReference>
<accession>A0A7G9RMH3</accession>
<reference evidence="3 4" key="1">
    <citation type="submission" date="2020-08" db="EMBL/GenBank/DDBJ databases">
        <title>Genome sequence of Diaphorobacter ruginosibacter DSM 27467T.</title>
        <authorList>
            <person name="Hyun D.-W."/>
            <person name="Bae J.-W."/>
        </authorList>
    </citation>
    <scope>NUCLEOTIDE SEQUENCE [LARGE SCALE GENOMIC DNA]</scope>
    <source>
        <strain evidence="3 4">DSM 27467</strain>
    </source>
</reference>
<dbReference type="SUPFAM" id="SSF52266">
    <property type="entry name" value="SGNH hydrolase"/>
    <property type="match status" value="1"/>
</dbReference>
<sequence>MKHFPHQEDNHRQPAYDRPISPSRAAGNHHWVASWSASPQPVWGSDFYFPTNLPSMLREQTVRQVARLSLGGERVRIVLSNAHGTAPLHIGRASIARTERLGGHAEDTSPEMHCVTFGGEVQASVLAGAMLVSDPVELPVDSLSQLTVSLYLPHPTPVETFHWDGRQTTWIVPGDQTARGTLDTAAPSMSTTARPLLTGIHVERGSSARTVVALGDSITDGATASLDQDTRWPDFLAERLAPQGVAVVNAGISGARLLSDCMGVNALARLQRDVLMQPGVEAVVVAIGINDIGWPGTALARHQAPPSLDALKAGYRQLVTQLHGHGVRVIGATLTPFEGAMQGTPLDDYFQPEKEALRGQLNDWIRHGHLFDAVVDFDAVLRDPLHPARMLAALDSGDHLHPGDAGSLAMAEALDLGVLLQNSQAWLNPPSRPTP</sequence>
<keyword evidence="3" id="KW-0378">Hydrolase</keyword>
<dbReference type="Proteomes" id="UP000515811">
    <property type="component" value="Chromosome"/>
</dbReference>
<dbReference type="Pfam" id="PF13472">
    <property type="entry name" value="Lipase_GDSL_2"/>
    <property type="match status" value="1"/>
</dbReference>
<evidence type="ECO:0000256" key="1">
    <source>
        <dbReference type="SAM" id="MobiDB-lite"/>
    </source>
</evidence>
<keyword evidence="4" id="KW-1185">Reference proteome</keyword>
<proteinExistence type="predicted"/>
<dbReference type="AlphaFoldDB" id="A0A7G9RMH3"/>
<evidence type="ECO:0000313" key="3">
    <source>
        <dbReference type="EMBL" id="QNN56798.1"/>
    </source>
</evidence>
<dbReference type="InterPro" id="IPR053140">
    <property type="entry name" value="GDSL_Rv0518-like"/>
</dbReference>
<dbReference type="GO" id="GO:0016788">
    <property type="term" value="F:hydrolase activity, acting on ester bonds"/>
    <property type="evidence" value="ECO:0007669"/>
    <property type="project" value="UniProtKB-ARBA"/>
</dbReference>
<dbReference type="InterPro" id="IPR036514">
    <property type="entry name" value="SGNH_hydro_sf"/>
</dbReference>
<feature type="domain" description="SGNH hydrolase-type esterase" evidence="2">
    <location>
        <begin position="213"/>
        <end position="406"/>
    </location>
</feature>
<evidence type="ECO:0000259" key="2">
    <source>
        <dbReference type="Pfam" id="PF13472"/>
    </source>
</evidence>
<name>A0A7G9RMH3_9BURK</name>
<protein>
    <submittedName>
        <fullName evidence="3">SGNH/GDSL hydrolase family protein</fullName>
    </submittedName>
</protein>
<dbReference type="InterPro" id="IPR013830">
    <property type="entry name" value="SGNH_hydro"/>
</dbReference>
<dbReference type="KEGG" id="drg:H9K76_20215"/>
<gene>
    <name evidence="3" type="ORF">H9K76_20215</name>
</gene>
<feature type="region of interest" description="Disordered" evidence="1">
    <location>
        <begin position="1"/>
        <end position="23"/>
    </location>
</feature>
<dbReference type="EMBL" id="CP060714">
    <property type="protein sequence ID" value="QNN56798.1"/>
    <property type="molecule type" value="Genomic_DNA"/>
</dbReference>
<feature type="compositionally biased region" description="Basic and acidic residues" evidence="1">
    <location>
        <begin position="1"/>
        <end position="15"/>
    </location>
</feature>
<dbReference type="RefSeq" id="WP_187597064.1">
    <property type="nucleotide sequence ID" value="NZ_CP060714.1"/>
</dbReference>
<dbReference type="PANTHER" id="PTHR43784">
    <property type="entry name" value="GDSL-LIKE LIPASE/ACYLHYDROLASE, PUTATIVE (AFU_ORTHOLOGUE AFUA_2G00820)-RELATED"/>
    <property type="match status" value="1"/>
</dbReference>
<evidence type="ECO:0000313" key="4">
    <source>
        <dbReference type="Proteomes" id="UP000515811"/>
    </source>
</evidence>
<organism evidence="3 4">
    <name type="scientific">Diaphorobacter ruginosibacter</name>
    <dbReference type="NCBI Taxonomy" id="1715720"/>
    <lineage>
        <taxon>Bacteria</taxon>
        <taxon>Pseudomonadati</taxon>
        <taxon>Pseudomonadota</taxon>
        <taxon>Betaproteobacteria</taxon>
        <taxon>Burkholderiales</taxon>
        <taxon>Comamonadaceae</taxon>
        <taxon>Diaphorobacter</taxon>
    </lineage>
</organism>
<dbReference type="CDD" id="cd01830">
    <property type="entry name" value="XynE_like"/>
    <property type="match status" value="1"/>
</dbReference>